<dbReference type="InterPro" id="IPR051474">
    <property type="entry name" value="Anti-sigma-K/W_factor"/>
</dbReference>
<dbReference type="Proteomes" id="UP001500235">
    <property type="component" value="Unassembled WGS sequence"/>
</dbReference>
<evidence type="ECO:0000313" key="4">
    <source>
        <dbReference type="Proteomes" id="UP001500235"/>
    </source>
</evidence>
<dbReference type="PANTHER" id="PTHR37461:SF1">
    <property type="entry name" value="ANTI-SIGMA-K FACTOR RSKA"/>
    <property type="match status" value="1"/>
</dbReference>
<feature type="domain" description="Anti-sigma K factor RskA C-terminal" evidence="2">
    <location>
        <begin position="98"/>
        <end position="229"/>
    </location>
</feature>
<evidence type="ECO:0000259" key="2">
    <source>
        <dbReference type="Pfam" id="PF10099"/>
    </source>
</evidence>
<protein>
    <submittedName>
        <fullName evidence="3">Anti-sigma factor</fullName>
    </submittedName>
</protein>
<gene>
    <name evidence="3" type="ORF">GCM10022280_17420</name>
</gene>
<name>A0ABP7SYX4_9SPHN</name>
<evidence type="ECO:0000313" key="3">
    <source>
        <dbReference type="EMBL" id="GAA4018433.1"/>
    </source>
</evidence>
<accession>A0ABP7SYX4</accession>
<keyword evidence="4" id="KW-1185">Reference proteome</keyword>
<dbReference type="PANTHER" id="PTHR37461">
    <property type="entry name" value="ANTI-SIGMA-K FACTOR RSKA"/>
    <property type="match status" value="1"/>
</dbReference>
<dbReference type="RefSeq" id="WP_344707020.1">
    <property type="nucleotide sequence ID" value="NZ_BAABBQ010000001.1"/>
</dbReference>
<evidence type="ECO:0000256" key="1">
    <source>
        <dbReference type="SAM" id="MobiDB-lite"/>
    </source>
</evidence>
<dbReference type="InterPro" id="IPR018764">
    <property type="entry name" value="RskA_C"/>
</dbReference>
<organism evidence="3 4">
    <name type="scientific">Sphingomonas swuensis</name>
    <dbReference type="NCBI Taxonomy" id="977800"/>
    <lineage>
        <taxon>Bacteria</taxon>
        <taxon>Pseudomonadati</taxon>
        <taxon>Pseudomonadota</taxon>
        <taxon>Alphaproteobacteria</taxon>
        <taxon>Sphingomonadales</taxon>
        <taxon>Sphingomonadaceae</taxon>
        <taxon>Sphingomonas</taxon>
    </lineage>
</organism>
<feature type="compositionally biased region" description="Polar residues" evidence="1">
    <location>
        <begin position="222"/>
        <end position="238"/>
    </location>
</feature>
<proteinExistence type="predicted"/>
<feature type="region of interest" description="Disordered" evidence="1">
    <location>
        <begin position="212"/>
        <end position="238"/>
    </location>
</feature>
<comment type="caution">
    <text evidence="3">The sequence shown here is derived from an EMBL/GenBank/DDBJ whole genome shotgun (WGS) entry which is preliminary data.</text>
</comment>
<dbReference type="EMBL" id="BAABBQ010000001">
    <property type="protein sequence ID" value="GAA4018433.1"/>
    <property type="molecule type" value="Genomic_DNA"/>
</dbReference>
<sequence>MSERDLLAGEYALRLLNGEELLAARRLLAEDPDFAAAVAEWEERFAPLAGELPEQALPADMWARIEAAIAGGANEPVSLNLRRKLRRWQGLTGLSTAAAVAASLALFLVVRSEPPAVPVPAPVERVSAPVLVASVATEQSGSLAVTYVPDRGDLLVVPAALEVPSGRSRQLWLIPEGGTPISLGLVAEGDSGPRRIAAVTARQFARGATIAISDEPEGGSPTGQPTGTVLGTGVLQQG</sequence>
<dbReference type="Pfam" id="PF10099">
    <property type="entry name" value="RskA_C"/>
    <property type="match status" value="1"/>
</dbReference>
<reference evidence="4" key="1">
    <citation type="journal article" date="2019" name="Int. J. Syst. Evol. Microbiol.">
        <title>The Global Catalogue of Microorganisms (GCM) 10K type strain sequencing project: providing services to taxonomists for standard genome sequencing and annotation.</title>
        <authorList>
            <consortium name="The Broad Institute Genomics Platform"/>
            <consortium name="The Broad Institute Genome Sequencing Center for Infectious Disease"/>
            <person name="Wu L."/>
            <person name="Ma J."/>
        </authorList>
    </citation>
    <scope>NUCLEOTIDE SEQUENCE [LARGE SCALE GENOMIC DNA]</scope>
    <source>
        <strain evidence="4">JCM 17563</strain>
    </source>
</reference>